<name>A0AAW0IP57_QUESU</name>
<gene>
    <name evidence="2" type="ORF">CFP56_000567</name>
</gene>
<accession>A0AAW0IP57</accession>
<protein>
    <submittedName>
        <fullName evidence="2">Uncharacterized protein</fullName>
    </submittedName>
</protein>
<organism evidence="2 3">
    <name type="scientific">Quercus suber</name>
    <name type="common">Cork oak</name>
    <dbReference type="NCBI Taxonomy" id="58331"/>
    <lineage>
        <taxon>Eukaryota</taxon>
        <taxon>Viridiplantae</taxon>
        <taxon>Streptophyta</taxon>
        <taxon>Embryophyta</taxon>
        <taxon>Tracheophyta</taxon>
        <taxon>Spermatophyta</taxon>
        <taxon>Magnoliopsida</taxon>
        <taxon>eudicotyledons</taxon>
        <taxon>Gunneridae</taxon>
        <taxon>Pentapetalae</taxon>
        <taxon>rosids</taxon>
        <taxon>fabids</taxon>
        <taxon>Fagales</taxon>
        <taxon>Fagaceae</taxon>
        <taxon>Quercus</taxon>
    </lineage>
</organism>
<proteinExistence type="predicted"/>
<evidence type="ECO:0000313" key="3">
    <source>
        <dbReference type="Proteomes" id="UP000237347"/>
    </source>
</evidence>
<reference evidence="2 3" key="1">
    <citation type="journal article" date="2018" name="Sci. Data">
        <title>The draft genome sequence of cork oak.</title>
        <authorList>
            <person name="Ramos A.M."/>
            <person name="Usie A."/>
            <person name="Barbosa P."/>
            <person name="Barros P.M."/>
            <person name="Capote T."/>
            <person name="Chaves I."/>
            <person name="Simoes F."/>
            <person name="Abreu I."/>
            <person name="Carrasquinho I."/>
            <person name="Faro C."/>
            <person name="Guimaraes J.B."/>
            <person name="Mendonca D."/>
            <person name="Nobrega F."/>
            <person name="Rodrigues L."/>
            <person name="Saibo N.J.M."/>
            <person name="Varela M.C."/>
            <person name="Egas C."/>
            <person name="Matos J."/>
            <person name="Miguel C.M."/>
            <person name="Oliveira M.M."/>
            <person name="Ricardo C.P."/>
            <person name="Goncalves S."/>
        </authorList>
    </citation>
    <scope>NUCLEOTIDE SEQUENCE [LARGE SCALE GENOMIC DNA]</scope>
    <source>
        <strain evidence="3">cv. HL8</strain>
    </source>
</reference>
<dbReference type="AlphaFoldDB" id="A0AAW0IP57"/>
<comment type="caution">
    <text evidence="2">The sequence shown here is derived from an EMBL/GenBank/DDBJ whole genome shotgun (WGS) entry which is preliminary data.</text>
</comment>
<dbReference type="Proteomes" id="UP000237347">
    <property type="component" value="Unassembled WGS sequence"/>
</dbReference>
<evidence type="ECO:0000313" key="2">
    <source>
        <dbReference type="EMBL" id="KAK7816265.1"/>
    </source>
</evidence>
<dbReference type="EMBL" id="PKMF04000949">
    <property type="protein sequence ID" value="KAK7816265.1"/>
    <property type="molecule type" value="Genomic_DNA"/>
</dbReference>
<sequence length="94" mass="10164">MVWGTPRCVRAIHVVAQHFCEAHDSNQATPKSTSVTQSKTPTNAPRSVSLNKINPQNVRAKELSDVALSAVKGGSSAKDLDELIKQLADIKKLE</sequence>
<feature type="region of interest" description="Disordered" evidence="1">
    <location>
        <begin position="22"/>
        <end position="50"/>
    </location>
</feature>
<keyword evidence="3" id="KW-1185">Reference proteome</keyword>
<feature type="compositionally biased region" description="Polar residues" evidence="1">
    <location>
        <begin position="25"/>
        <end position="50"/>
    </location>
</feature>
<evidence type="ECO:0000256" key="1">
    <source>
        <dbReference type="SAM" id="MobiDB-lite"/>
    </source>
</evidence>